<evidence type="ECO:0000256" key="3">
    <source>
        <dbReference type="ARBA" id="ARBA00022692"/>
    </source>
</evidence>
<feature type="transmembrane region" description="Helical" evidence="7">
    <location>
        <begin position="198"/>
        <end position="216"/>
    </location>
</feature>
<feature type="transmembrane region" description="Helical" evidence="7">
    <location>
        <begin position="236"/>
        <end position="260"/>
    </location>
</feature>
<feature type="transmembrane region" description="Helical" evidence="7">
    <location>
        <begin position="508"/>
        <end position="529"/>
    </location>
</feature>
<evidence type="ECO:0000313" key="10">
    <source>
        <dbReference type="Proteomes" id="UP000617734"/>
    </source>
</evidence>
<keyword evidence="5 7" id="KW-0472">Membrane</keyword>
<dbReference type="GeneID" id="95357824"/>
<feature type="domain" description="ABC3 transporter permease C-terminal" evidence="8">
    <location>
        <begin position="59"/>
        <end position="178"/>
    </location>
</feature>
<feature type="domain" description="ABC3 transporter permease C-terminal" evidence="8">
    <location>
        <begin position="509"/>
        <end position="619"/>
    </location>
</feature>
<evidence type="ECO:0000256" key="7">
    <source>
        <dbReference type="SAM" id="Phobius"/>
    </source>
</evidence>
<feature type="transmembrane region" description="Helical" evidence="7">
    <location>
        <begin position="150"/>
        <end position="171"/>
    </location>
</feature>
<dbReference type="InterPro" id="IPR050250">
    <property type="entry name" value="Macrolide_Exporter_MacB"/>
</dbReference>
<gene>
    <name evidence="9" type="ORF">GCM10018781_75960</name>
</gene>
<dbReference type="Pfam" id="PF02687">
    <property type="entry name" value="FtsX"/>
    <property type="match status" value="2"/>
</dbReference>
<accession>A0A918YU15</accession>
<keyword evidence="10" id="KW-1185">Reference proteome</keyword>
<keyword evidence="3 7" id="KW-0812">Transmembrane</keyword>
<evidence type="ECO:0000256" key="6">
    <source>
        <dbReference type="ARBA" id="ARBA00038076"/>
    </source>
</evidence>
<evidence type="ECO:0000256" key="2">
    <source>
        <dbReference type="ARBA" id="ARBA00022475"/>
    </source>
</evidence>
<organism evidence="9 10">
    <name type="scientific">Kitasatospora indigofera</name>
    <dbReference type="NCBI Taxonomy" id="67307"/>
    <lineage>
        <taxon>Bacteria</taxon>
        <taxon>Bacillati</taxon>
        <taxon>Actinomycetota</taxon>
        <taxon>Actinomycetes</taxon>
        <taxon>Kitasatosporales</taxon>
        <taxon>Streptomycetaceae</taxon>
        <taxon>Kitasatospora</taxon>
    </lineage>
</organism>
<comment type="similarity">
    <text evidence="6">Belongs to the ABC-4 integral membrane protein family.</text>
</comment>
<dbReference type="GO" id="GO:0022857">
    <property type="term" value="F:transmembrane transporter activity"/>
    <property type="evidence" value="ECO:0007669"/>
    <property type="project" value="TreeGrafter"/>
</dbReference>
<sequence>MTRIALKSLRARWTSLTGAFVALALGVALTAAMTLGLAGVPALPPGEDAVVLYAVLGTASGVSTFVSAFVVASTYAYAVAQRRRELGLLRLAGATPAQVRRTVLTEALLLGTAASAAGCLTGRAGAPRLAAQLVTAGMAPPGFTAGTASWPLYAAFATGLLVALGGVAVAARRAGRTGPLDALREADVDTGVMTAGRWAWAAGLLLTAAAVVATALATDPGRLLARKTWTTQPMLLISACALLTPVLTPPLLRLLAWLPARLTRCTGRLAREGATTGLRRTGAVAAPVLVAVALAGSLAGALQTVSAARAAEARAQSAADYVVTPGGRGTGAAGAGLPDALRAVPGLVVSPTAGTRLSVVEPDGAVVATEARAADPAALAVVSRLPVLAGSVAALDDDGVVLPEEWPQHTVGQRVPVVRPDGSRTTLRVTAVLRDGLGDNGLYVTARNAPGAVVDRIDVRLLPGADRAGTDARLRAEARAHGATVATRDAWLATAYPADNRTARLRSALVLGLALLYTGIALANTLVMATADRRPELAVLRLTGATRGQVVTLVTAESLLVVTAGAVLGCAVAGLNLAGMHGALAVLGVSAPVPLPWGTVGAVTAAAAVITVPCAALSTVWALRGRPVAAVAR</sequence>
<evidence type="ECO:0000256" key="4">
    <source>
        <dbReference type="ARBA" id="ARBA00022989"/>
    </source>
</evidence>
<feature type="transmembrane region" description="Helical" evidence="7">
    <location>
        <begin position="595"/>
        <end position="623"/>
    </location>
</feature>
<proteinExistence type="inferred from homology"/>
<reference evidence="9" key="1">
    <citation type="journal article" date="2014" name="Int. J. Syst. Evol. Microbiol.">
        <title>Complete genome sequence of Corynebacterium casei LMG S-19264T (=DSM 44701T), isolated from a smear-ripened cheese.</title>
        <authorList>
            <consortium name="US DOE Joint Genome Institute (JGI-PGF)"/>
            <person name="Walter F."/>
            <person name="Albersmeier A."/>
            <person name="Kalinowski J."/>
            <person name="Ruckert C."/>
        </authorList>
    </citation>
    <scope>NUCLEOTIDE SEQUENCE</scope>
    <source>
        <strain evidence="9">JCM 4646</strain>
    </source>
</reference>
<evidence type="ECO:0000256" key="1">
    <source>
        <dbReference type="ARBA" id="ARBA00004651"/>
    </source>
</evidence>
<comment type="caution">
    <text evidence="9">The sequence shown here is derived from an EMBL/GenBank/DDBJ whole genome shotgun (WGS) entry which is preliminary data.</text>
</comment>
<evidence type="ECO:0000256" key="5">
    <source>
        <dbReference type="ARBA" id="ARBA00023136"/>
    </source>
</evidence>
<protein>
    <submittedName>
        <fullName evidence="9">ABC transporter permease</fullName>
    </submittedName>
</protein>
<feature type="transmembrane region" description="Helical" evidence="7">
    <location>
        <begin position="550"/>
        <end position="575"/>
    </location>
</feature>
<feature type="transmembrane region" description="Helical" evidence="7">
    <location>
        <begin position="54"/>
        <end position="80"/>
    </location>
</feature>
<keyword evidence="2" id="KW-1003">Cell membrane</keyword>
<dbReference type="GO" id="GO:0005886">
    <property type="term" value="C:plasma membrane"/>
    <property type="evidence" value="ECO:0007669"/>
    <property type="project" value="UniProtKB-SubCell"/>
</dbReference>
<name>A0A918YU15_9ACTN</name>
<dbReference type="PANTHER" id="PTHR30572">
    <property type="entry name" value="MEMBRANE COMPONENT OF TRANSPORTER-RELATED"/>
    <property type="match status" value="1"/>
</dbReference>
<dbReference type="InterPro" id="IPR003838">
    <property type="entry name" value="ABC3_permease_C"/>
</dbReference>
<evidence type="ECO:0000259" key="8">
    <source>
        <dbReference type="Pfam" id="PF02687"/>
    </source>
</evidence>
<feature type="transmembrane region" description="Helical" evidence="7">
    <location>
        <begin position="107"/>
        <end position="130"/>
    </location>
</feature>
<dbReference type="AlphaFoldDB" id="A0A918YU15"/>
<dbReference type="RefSeq" id="WP_229928071.1">
    <property type="nucleotide sequence ID" value="NZ_BNBO01000080.1"/>
</dbReference>
<keyword evidence="4 7" id="KW-1133">Transmembrane helix</keyword>
<reference evidence="9" key="2">
    <citation type="submission" date="2020-09" db="EMBL/GenBank/DDBJ databases">
        <authorList>
            <person name="Sun Q."/>
            <person name="Ohkuma M."/>
        </authorList>
    </citation>
    <scope>NUCLEOTIDE SEQUENCE</scope>
    <source>
        <strain evidence="9">JCM 4646</strain>
    </source>
</reference>
<dbReference type="Proteomes" id="UP000617734">
    <property type="component" value="Unassembled WGS sequence"/>
</dbReference>
<dbReference type="EMBL" id="BNBO01000080">
    <property type="protein sequence ID" value="GHE25041.1"/>
    <property type="molecule type" value="Genomic_DNA"/>
</dbReference>
<comment type="subcellular location">
    <subcellularLocation>
        <location evidence="1">Cell membrane</location>
        <topology evidence="1">Multi-pass membrane protein</topology>
    </subcellularLocation>
</comment>
<evidence type="ECO:0000313" key="9">
    <source>
        <dbReference type="EMBL" id="GHE25041.1"/>
    </source>
</evidence>
<dbReference type="PANTHER" id="PTHR30572:SF4">
    <property type="entry name" value="ABC TRANSPORTER PERMEASE YTRF"/>
    <property type="match status" value="1"/>
</dbReference>